<dbReference type="EC" id="5.4.2.6" evidence="5"/>
<keyword evidence="3" id="KW-0479">Metal-binding</keyword>
<dbReference type="NCBIfam" id="TIGR01509">
    <property type="entry name" value="HAD-SF-IA-v3"/>
    <property type="match status" value="1"/>
</dbReference>
<dbReference type="GO" id="GO:0046872">
    <property type="term" value="F:metal ion binding"/>
    <property type="evidence" value="ECO:0007669"/>
    <property type="project" value="UniProtKB-KW"/>
</dbReference>
<comment type="similarity">
    <text evidence="2">Belongs to the HAD-like hydrolase superfamily. CbbY/CbbZ/Gph/YieH family.</text>
</comment>
<comment type="caution">
    <text evidence="5">The sequence shown here is derived from an EMBL/GenBank/DDBJ whole genome shotgun (WGS) entry which is preliminary data.</text>
</comment>
<dbReference type="PANTHER" id="PTHR46193">
    <property type="entry name" value="6-PHOSPHOGLUCONATE PHOSPHATASE"/>
    <property type="match status" value="1"/>
</dbReference>
<evidence type="ECO:0000256" key="3">
    <source>
        <dbReference type="ARBA" id="ARBA00022723"/>
    </source>
</evidence>
<dbReference type="AlphaFoldDB" id="T2J0E1"/>
<dbReference type="PRINTS" id="PR00413">
    <property type="entry name" value="HADHALOGNASE"/>
</dbReference>
<evidence type="ECO:0000256" key="4">
    <source>
        <dbReference type="ARBA" id="ARBA00022842"/>
    </source>
</evidence>
<keyword evidence="5" id="KW-0413">Isomerase</keyword>
<reference evidence="5 6" key="2">
    <citation type="submission" date="2013-09" db="EMBL/GenBank/DDBJ databases">
        <title>Whole genome comparison of six Crocosphaera watsonii strains with differing phenotypes.</title>
        <authorList>
            <person name="Bench S.R."/>
            <person name="Heller P."/>
            <person name="Frank I."/>
            <person name="Arciniega M."/>
            <person name="Shilova I.N."/>
            <person name="Zehr J.P."/>
        </authorList>
    </citation>
    <scope>NUCLEOTIDE SEQUENCE [LARGE SCALE GENOMIC DNA]</scope>
    <source>
        <strain evidence="5 6">WH 0005</strain>
    </source>
</reference>
<dbReference type="InterPro" id="IPR023198">
    <property type="entry name" value="PGP-like_dom2"/>
</dbReference>
<sequence length="238" mass="27262">MMSQGKEMLKAVIFDFNGVIINDEQIHQELINEILLRENLRPEPSEYQELCLGRSDRACLSDILSRRGRVASDNYLDDLIQAKTLAYRQRIESLETLPIYPEVKDFLSHLQEHNFRIGLVTGALLSEVQFILEKAEILNSFEVIVGGDEIKKSKPEPDGYLLAVERFNQLDNSLQLTPEDCLVIEDTPAGIEAAKRAKMQVVGIANTYPYHFMQRLSNWAIDYFSELELERVEKVLTS</sequence>
<comment type="cofactor">
    <cofactor evidence="1">
        <name>Mg(2+)</name>
        <dbReference type="ChEBI" id="CHEBI:18420"/>
    </cofactor>
</comment>
<organism evidence="5 6">
    <name type="scientific">Crocosphaera watsonii WH 0005</name>
    <dbReference type="NCBI Taxonomy" id="423472"/>
    <lineage>
        <taxon>Bacteria</taxon>
        <taxon>Bacillati</taxon>
        <taxon>Cyanobacteriota</taxon>
        <taxon>Cyanophyceae</taxon>
        <taxon>Oscillatoriophycideae</taxon>
        <taxon>Chroococcales</taxon>
        <taxon>Aphanothecaceae</taxon>
        <taxon>Crocosphaera</taxon>
    </lineage>
</organism>
<gene>
    <name evidence="5" type="ORF">CWATWH0005_5172</name>
</gene>
<evidence type="ECO:0000313" key="5">
    <source>
        <dbReference type="EMBL" id="CCQ58743.1"/>
    </source>
</evidence>
<dbReference type="InterPro" id="IPR006439">
    <property type="entry name" value="HAD-SF_hydro_IA"/>
</dbReference>
<evidence type="ECO:0000256" key="2">
    <source>
        <dbReference type="ARBA" id="ARBA00006171"/>
    </source>
</evidence>
<name>T2J0E1_CROWT</name>
<evidence type="ECO:0000313" key="6">
    <source>
        <dbReference type="Proteomes" id="UP000017981"/>
    </source>
</evidence>
<dbReference type="Gene3D" id="1.10.150.240">
    <property type="entry name" value="Putative phosphatase, domain 2"/>
    <property type="match status" value="1"/>
</dbReference>
<dbReference type="Pfam" id="PF13419">
    <property type="entry name" value="HAD_2"/>
    <property type="match status" value="1"/>
</dbReference>
<dbReference type="EMBL" id="CAQL01001075">
    <property type="protein sequence ID" value="CCQ58743.1"/>
    <property type="molecule type" value="Genomic_DNA"/>
</dbReference>
<dbReference type="InterPro" id="IPR041492">
    <property type="entry name" value="HAD_2"/>
</dbReference>
<dbReference type="PANTHER" id="PTHR46193:SF21">
    <property type="entry name" value="SLL1138 PROTEIN"/>
    <property type="match status" value="1"/>
</dbReference>
<dbReference type="SFLD" id="SFLDS00003">
    <property type="entry name" value="Haloacid_Dehalogenase"/>
    <property type="match status" value="1"/>
</dbReference>
<dbReference type="SUPFAM" id="SSF56784">
    <property type="entry name" value="HAD-like"/>
    <property type="match status" value="1"/>
</dbReference>
<dbReference type="Proteomes" id="UP000017981">
    <property type="component" value="Unassembled WGS sequence"/>
</dbReference>
<dbReference type="GO" id="GO:0008801">
    <property type="term" value="F:beta-phosphoglucomutase activity"/>
    <property type="evidence" value="ECO:0007669"/>
    <property type="project" value="UniProtKB-EC"/>
</dbReference>
<protein>
    <submittedName>
        <fullName evidence="5">Beta-phosphoglucomutase</fullName>
        <ecNumber evidence="5">5.4.2.6</ecNumber>
    </submittedName>
</protein>
<dbReference type="SFLD" id="SFLDG01129">
    <property type="entry name" value="C1.5:_HAD__Beta-PGM__Phosphata"/>
    <property type="match status" value="1"/>
</dbReference>
<dbReference type="InterPro" id="IPR023214">
    <property type="entry name" value="HAD_sf"/>
</dbReference>
<dbReference type="InterPro" id="IPR036412">
    <property type="entry name" value="HAD-like_sf"/>
</dbReference>
<reference evidence="5 6" key="1">
    <citation type="submission" date="2013-01" db="EMBL/GenBank/DDBJ databases">
        <authorList>
            <person name="Bench S."/>
        </authorList>
    </citation>
    <scope>NUCLEOTIDE SEQUENCE [LARGE SCALE GENOMIC DNA]</scope>
    <source>
        <strain evidence="5 6">WH 0005</strain>
    </source>
</reference>
<accession>T2J0E1</accession>
<dbReference type="InterPro" id="IPR051600">
    <property type="entry name" value="Beta-PGM-like"/>
</dbReference>
<evidence type="ECO:0000256" key="1">
    <source>
        <dbReference type="ARBA" id="ARBA00001946"/>
    </source>
</evidence>
<keyword evidence="4" id="KW-0460">Magnesium</keyword>
<dbReference type="Gene3D" id="3.40.50.1000">
    <property type="entry name" value="HAD superfamily/HAD-like"/>
    <property type="match status" value="1"/>
</dbReference>
<dbReference type="NCBIfam" id="TIGR01549">
    <property type="entry name" value="HAD-SF-IA-v1"/>
    <property type="match status" value="1"/>
</dbReference>
<proteinExistence type="inferred from homology"/>